<dbReference type="EMBL" id="JBHSMU010000003">
    <property type="protein sequence ID" value="MFC5458235.1"/>
    <property type="molecule type" value="Genomic_DNA"/>
</dbReference>
<evidence type="ECO:0000256" key="1">
    <source>
        <dbReference type="SAM" id="SignalP"/>
    </source>
</evidence>
<protein>
    <submittedName>
        <fullName evidence="2">DUF2946 domain-containing protein</fullName>
    </submittedName>
</protein>
<evidence type="ECO:0000313" key="3">
    <source>
        <dbReference type="Proteomes" id="UP001596050"/>
    </source>
</evidence>
<comment type="caution">
    <text evidence="2">The sequence shown here is derived from an EMBL/GenBank/DDBJ whole genome shotgun (WGS) entry which is preliminary data.</text>
</comment>
<feature type="signal peptide" evidence="1">
    <location>
        <begin position="1"/>
        <end position="30"/>
    </location>
</feature>
<dbReference type="RefSeq" id="WP_379778862.1">
    <property type="nucleotide sequence ID" value="NZ_JBHSMU010000003.1"/>
</dbReference>
<gene>
    <name evidence="2" type="ORF">ACFPN5_00255</name>
</gene>
<keyword evidence="3" id="KW-1185">Reference proteome</keyword>
<evidence type="ECO:0000313" key="2">
    <source>
        <dbReference type="EMBL" id="MFC5458235.1"/>
    </source>
</evidence>
<accession>A0ABW0KXU5</accession>
<feature type="chain" id="PRO_5046832024" evidence="1">
    <location>
        <begin position="31"/>
        <end position="122"/>
    </location>
</feature>
<keyword evidence="1" id="KW-0732">Signal</keyword>
<proteinExistence type="predicted"/>
<name>A0ABW0KXU5_9BURK</name>
<dbReference type="Pfam" id="PF11162">
    <property type="entry name" value="DUF2946"/>
    <property type="match status" value="1"/>
</dbReference>
<organism evidence="2 3">
    <name type="scientific">Massilia niabensis</name>
    <dbReference type="NCBI Taxonomy" id="544910"/>
    <lineage>
        <taxon>Bacteria</taxon>
        <taxon>Pseudomonadati</taxon>
        <taxon>Pseudomonadota</taxon>
        <taxon>Betaproteobacteria</taxon>
        <taxon>Burkholderiales</taxon>
        <taxon>Oxalobacteraceae</taxon>
        <taxon>Telluria group</taxon>
        <taxon>Massilia</taxon>
    </lineage>
</organism>
<sequence length="122" mass="12961">MTRLLRHALINWIACLTILFGTLAPSLSHAVHTPPEAVDFPVCHAAGHTATEVNATGVDLGVDPVKHCPFCSDGHHAPDLLPQTSARLAAVGGAVFPSLFYRAPEPLFHWAATRSRAPPVVS</sequence>
<reference evidence="3" key="1">
    <citation type="journal article" date="2019" name="Int. J. Syst. Evol. Microbiol.">
        <title>The Global Catalogue of Microorganisms (GCM) 10K type strain sequencing project: providing services to taxonomists for standard genome sequencing and annotation.</title>
        <authorList>
            <consortium name="The Broad Institute Genomics Platform"/>
            <consortium name="The Broad Institute Genome Sequencing Center for Infectious Disease"/>
            <person name="Wu L."/>
            <person name="Ma J."/>
        </authorList>
    </citation>
    <scope>NUCLEOTIDE SEQUENCE [LARGE SCALE GENOMIC DNA]</scope>
    <source>
        <strain evidence="3">KACC 12649</strain>
    </source>
</reference>
<dbReference type="Proteomes" id="UP001596050">
    <property type="component" value="Unassembled WGS sequence"/>
</dbReference>
<dbReference type="InterPro" id="IPR021333">
    <property type="entry name" value="DUF2946"/>
</dbReference>